<dbReference type="Gene3D" id="3.40.30.10">
    <property type="entry name" value="Glutaredoxin"/>
    <property type="match status" value="1"/>
</dbReference>
<dbReference type="InterPro" id="IPR006660">
    <property type="entry name" value="Arsenate_reductase-like"/>
</dbReference>
<evidence type="ECO:0008006" key="4">
    <source>
        <dbReference type="Google" id="ProtNLM"/>
    </source>
</evidence>
<evidence type="ECO:0000313" key="2">
    <source>
        <dbReference type="EMBL" id="QSE77648.1"/>
    </source>
</evidence>
<gene>
    <name evidence="2" type="ORF">JW886_05960</name>
</gene>
<protein>
    <recommendedName>
        <fullName evidence="4">Transcriptional regulator Spx</fullName>
    </recommendedName>
</protein>
<sequence length="65" mass="7727">MDFNTLTLQETFDLFDIYPTLMRKPVVVDEKRLIIGYKDDEIRKFIPRGIRQAQRSLILDNIKNA</sequence>
<name>A0AA45KHX7_9LACT</name>
<keyword evidence="3" id="KW-1185">Reference proteome</keyword>
<accession>A0AA45KHX7</accession>
<dbReference type="PROSITE" id="PS51353">
    <property type="entry name" value="ARSC"/>
    <property type="match status" value="1"/>
</dbReference>
<dbReference type="KEGG" id="lti:JW886_05960"/>
<evidence type="ECO:0000256" key="1">
    <source>
        <dbReference type="PROSITE-ProRule" id="PRU01282"/>
    </source>
</evidence>
<evidence type="ECO:0000313" key="3">
    <source>
        <dbReference type="Proteomes" id="UP000663608"/>
    </source>
</evidence>
<dbReference type="InterPro" id="IPR036249">
    <property type="entry name" value="Thioredoxin-like_sf"/>
</dbReference>
<reference evidence="2 3" key="1">
    <citation type="submission" date="2021-02" db="EMBL/GenBank/DDBJ databases">
        <title>Complete genome sequence of Lactococcus lactis strain K_LL004.</title>
        <authorList>
            <person name="Kim H.B."/>
        </authorList>
    </citation>
    <scope>NUCLEOTIDE SEQUENCE [LARGE SCALE GENOMIC DNA]</scope>
    <source>
        <strain evidence="2 3">K_LL004</strain>
    </source>
</reference>
<dbReference type="AlphaFoldDB" id="A0AA45KHX7"/>
<organism evidence="2 3">
    <name type="scientific">Lactococcus taiwanensis</name>
    <dbReference type="NCBI Taxonomy" id="1151742"/>
    <lineage>
        <taxon>Bacteria</taxon>
        <taxon>Bacillati</taxon>
        <taxon>Bacillota</taxon>
        <taxon>Bacilli</taxon>
        <taxon>Lactobacillales</taxon>
        <taxon>Streptococcaceae</taxon>
        <taxon>Lactococcus</taxon>
    </lineage>
</organism>
<dbReference type="SUPFAM" id="SSF52833">
    <property type="entry name" value="Thioredoxin-like"/>
    <property type="match status" value="1"/>
</dbReference>
<dbReference type="Proteomes" id="UP000663608">
    <property type="component" value="Chromosome"/>
</dbReference>
<comment type="similarity">
    <text evidence="1">Belongs to the ArsC family.</text>
</comment>
<proteinExistence type="inferred from homology"/>
<dbReference type="Pfam" id="PF03960">
    <property type="entry name" value="ArsC"/>
    <property type="match status" value="1"/>
</dbReference>
<dbReference type="EMBL" id="CP070872">
    <property type="protein sequence ID" value="QSE77648.1"/>
    <property type="molecule type" value="Genomic_DNA"/>
</dbReference>